<dbReference type="SUPFAM" id="SSF69318">
    <property type="entry name" value="Integrin alpha N-terminal domain"/>
    <property type="match status" value="1"/>
</dbReference>
<dbReference type="RefSeq" id="WP_289163714.1">
    <property type="nucleotide sequence ID" value="NZ_JASZZN010000007.1"/>
</dbReference>
<proteinExistence type="predicted"/>
<keyword evidence="2" id="KW-1185">Reference proteome</keyword>
<dbReference type="PANTHER" id="PTHR45460">
    <property type="entry name" value="SIMILAR TO CYSTEINE PROTEINASE"/>
    <property type="match status" value="1"/>
</dbReference>
<reference evidence="1 2" key="1">
    <citation type="submission" date="2023-06" db="EMBL/GenBank/DDBJ databases">
        <title>Roseiconus lacunae JC819 isolated from Gulf of Mannar region, Tamil Nadu.</title>
        <authorList>
            <person name="Pk S."/>
            <person name="Ch S."/>
            <person name="Ch V.R."/>
        </authorList>
    </citation>
    <scope>NUCLEOTIDE SEQUENCE [LARGE SCALE GENOMIC DNA]</scope>
    <source>
        <strain evidence="1 2">JC819</strain>
    </source>
</reference>
<dbReference type="Gene3D" id="2.130.10.130">
    <property type="entry name" value="Integrin alpha, N-terminal"/>
    <property type="match status" value="2"/>
</dbReference>
<dbReference type="EMBL" id="JASZZN010000007">
    <property type="protein sequence ID" value="MDM4016101.1"/>
    <property type="molecule type" value="Genomic_DNA"/>
</dbReference>
<protein>
    <submittedName>
        <fullName evidence="1">VCBS repeat-containing protein</fullName>
    </submittedName>
</protein>
<gene>
    <name evidence="1" type="ORF">QTN89_11705</name>
</gene>
<evidence type="ECO:0000313" key="2">
    <source>
        <dbReference type="Proteomes" id="UP001239462"/>
    </source>
</evidence>
<sequence length="582" mass="63837">MSISVFGESTLQAEDKTIHTFETVELTDTYFSEGAGAGDINGDGEMDIVYGPYWFAGPDFQAKHEIRKPVPQDRNRYADNFFSWVNDFSGDGHADIFVVGFPGTPASVYENPGSDANGKEYHDSHWKQHQVIDWVSNESPQLVDIVGDERPELVCTRDGMYGFATIDWKDGLKPWTFHPVSEQIAASRFGHGLGVGDINGDGLNDILFAGGWLEQPSKSATTTRWRRHEIKFSTAYGGAEMFAYDVDGDGDNDVITSEAAHDFGLSWYEQIRDNGQITFQQHLIMGSHPAENRYGVLFSELHSVALSDIDGDGLKDIVTGKTYWSHHRQSPMWDAGAVVYWFKLERSEQGVNWIPYRAASDTGIGRQVNVVDVNHDDLPDIVLGGMKGGHVLLHRATSVSQAVWDAAQPKLYDGPKLPSLENVSRKRGPKSGGIRLASGNANLIEGEALKPEVSAGAVRSQSMSGFGGDHWSGDAQLFWTGATRGDTLTIDLPELAGSVKLEAILTCARDYGIVQFLIDDETLGDPIDLYESNVETTGRISLGEFSAAGSHRLRVQIAGANPRAKQSMMFGLDCLIIRPVND</sequence>
<dbReference type="PANTHER" id="PTHR45460:SF2">
    <property type="entry name" value="ALPHA 1,3 GLUCANASE, GH71 FAMILY (EUROFUNG)"/>
    <property type="match status" value="1"/>
</dbReference>
<comment type="caution">
    <text evidence="1">The sequence shown here is derived from an EMBL/GenBank/DDBJ whole genome shotgun (WGS) entry which is preliminary data.</text>
</comment>
<dbReference type="InterPro" id="IPR028994">
    <property type="entry name" value="Integrin_alpha_N"/>
</dbReference>
<evidence type="ECO:0000313" key="1">
    <source>
        <dbReference type="EMBL" id="MDM4016101.1"/>
    </source>
</evidence>
<accession>A0ABT7PHX7</accession>
<dbReference type="Proteomes" id="UP001239462">
    <property type="component" value="Unassembled WGS sequence"/>
</dbReference>
<organism evidence="1 2">
    <name type="scientific">Roseiconus lacunae</name>
    <dbReference type="NCBI Taxonomy" id="2605694"/>
    <lineage>
        <taxon>Bacteria</taxon>
        <taxon>Pseudomonadati</taxon>
        <taxon>Planctomycetota</taxon>
        <taxon>Planctomycetia</taxon>
        <taxon>Pirellulales</taxon>
        <taxon>Pirellulaceae</taxon>
        <taxon>Roseiconus</taxon>
    </lineage>
</organism>
<name>A0ABT7PHX7_9BACT</name>